<dbReference type="GO" id="GO:0016874">
    <property type="term" value="F:ligase activity"/>
    <property type="evidence" value="ECO:0007669"/>
    <property type="project" value="UniProtKB-KW"/>
</dbReference>
<organism evidence="7 8">
    <name type="scientific">Desulfomonile tiedjei</name>
    <dbReference type="NCBI Taxonomy" id="2358"/>
    <lineage>
        <taxon>Bacteria</taxon>
        <taxon>Pseudomonadati</taxon>
        <taxon>Thermodesulfobacteriota</taxon>
        <taxon>Desulfomonilia</taxon>
        <taxon>Desulfomonilales</taxon>
        <taxon>Desulfomonilaceae</taxon>
        <taxon>Desulfomonile</taxon>
    </lineage>
</organism>
<dbReference type="InterPro" id="IPR042099">
    <property type="entry name" value="ANL_N_sf"/>
</dbReference>
<dbReference type="InterPro" id="IPR000873">
    <property type="entry name" value="AMP-dep_synth/lig_dom"/>
</dbReference>
<dbReference type="InterPro" id="IPR025110">
    <property type="entry name" value="AMP-bd_C"/>
</dbReference>
<proteinExistence type="inferred from homology"/>
<keyword evidence="4" id="KW-0443">Lipid metabolism</keyword>
<name>A0A9D6V0W5_9BACT</name>
<evidence type="ECO:0000313" key="8">
    <source>
        <dbReference type="Proteomes" id="UP000807825"/>
    </source>
</evidence>
<gene>
    <name evidence="7" type="ORF">HY912_00725</name>
</gene>
<dbReference type="Pfam" id="PF00501">
    <property type="entry name" value="AMP-binding"/>
    <property type="match status" value="1"/>
</dbReference>
<sequence length="555" mass="61880">MEKIVRKIVKTPSAYSYPLLIKQLLHTPMVYAPDQEIVYRDKLRYTYRDLYKRINRLASALESLGVEPGDTVAVLDWDSHRYLECFFAVPMMGAILHTVNIRLSPEQILFTMNHAEDKVVLVQEEFLPILASILPQLKTVKTFVLLQEGPEKPTSTVPIAAEYEEMLAAASDSYDFPEFDEDTQATTFYTTGTTGDPKGVYYSHRQLVLHTMGMAVSLSGYTAPGRFQSADIYMPITPMFHVHAWGVPFVATLLGAKHVYPGRYEPAMLLKLLVTEKVTFSHCVPTILHMLLTAPAAKDVDLRGWKVIIGGSALPRGLAKLAMDRGIEIYTGYGMSETCPLLTLATMKPEMMDWDVERQLDIRTKTGLPVPLVNLRVQDVVSGTEVPKDGRTPGEIVVRTPWLTQGYFKEPGKSEELWDGGWMHTGDIANVDASGYVQITDRLKDVIKTGGEWISSLYLESLISQHEAVSEVAVIGVPDEKWGERPLAMVVAKADFKDKLDGTDLKSFLAKYVAEGAISKWGIPDTFVIVDQIPKTSVGKLDKKVMKKRVAEGAY</sequence>
<dbReference type="NCBIfam" id="NF004837">
    <property type="entry name" value="PRK06187.1"/>
    <property type="match status" value="1"/>
</dbReference>
<dbReference type="InterPro" id="IPR045851">
    <property type="entry name" value="AMP-bd_C_sf"/>
</dbReference>
<evidence type="ECO:0000256" key="4">
    <source>
        <dbReference type="ARBA" id="ARBA00023098"/>
    </source>
</evidence>
<protein>
    <submittedName>
        <fullName evidence="7">Fatty acid--CoA ligase</fullName>
    </submittedName>
</protein>
<dbReference type="GO" id="GO:0006631">
    <property type="term" value="P:fatty acid metabolic process"/>
    <property type="evidence" value="ECO:0007669"/>
    <property type="project" value="UniProtKB-KW"/>
</dbReference>
<comment type="similarity">
    <text evidence="1">Belongs to the ATP-dependent AMP-binding enzyme family.</text>
</comment>
<dbReference type="AlphaFoldDB" id="A0A9D6V0W5"/>
<reference evidence="7" key="1">
    <citation type="submission" date="2020-07" db="EMBL/GenBank/DDBJ databases">
        <title>Huge and variable diversity of episymbiotic CPR bacteria and DPANN archaea in groundwater ecosystems.</title>
        <authorList>
            <person name="He C.Y."/>
            <person name="Keren R."/>
            <person name="Whittaker M."/>
            <person name="Farag I.F."/>
            <person name="Doudna J."/>
            <person name="Cate J.H.D."/>
            <person name="Banfield J.F."/>
        </authorList>
    </citation>
    <scope>NUCLEOTIDE SEQUENCE</scope>
    <source>
        <strain evidence="7">NC_groundwater_1664_Pr3_B-0.1um_52_9</strain>
    </source>
</reference>
<accession>A0A9D6V0W5</accession>
<evidence type="ECO:0000256" key="1">
    <source>
        <dbReference type="ARBA" id="ARBA00006432"/>
    </source>
</evidence>
<evidence type="ECO:0000313" key="7">
    <source>
        <dbReference type="EMBL" id="MBI5247991.1"/>
    </source>
</evidence>
<dbReference type="PANTHER" id="PTHR43859:SF4">
    <property type="entry name" value="BUTANOATE--COA LIGASE AAE1-RELATED"/>
    <property type="match status" value="1"/>
</dbReference>
<dbReference type="Pfam" id="PF13193">
    <property type="entry name" value="AMP-binding_C"/>
    <property type="match status" value="1"/>
</dbReference>
<keyword evidence="2 7" id="KW-0436">Ligase</keyword>
<dbReference type="SUPFAM" id="SSF56801">
    <property type="entry name" value="Acetyl-CoA synthetase-like"/>
    <property type="match status" value="1"/>
</dbReference>
<comment type="caution">
    <text evidence="7">The sequence shown here is derived from an EMBL/GenBank/DDBJ whole genome shotgun (WGS) entry which is preliminary data.</text>
</comment>
<dbReference type="Proteomes" id="UP000807825">
    <property type="component" value="Unassembled WGS sequence"/>
</dbReference>
<keyword evidence="3" id="KW-0276">Fatty acid metabolism</keyword>
<feature type="domain" description="AMP-dependent synthetase/ligase" evidence="5">
    <location>
        <begin position="33"/>
        <end position="408"/>
    </location>
</feature>
<dbReference type="CDD" id="cd12119">
    <property type="entry name" value="ttLC_FACS_AlkK_like"/>
    <property type="match status" value="1"/>
</dbReference>
<dbReference type="Gene3D" id="3.30.300.30">
    <property type="match status" value="1"/>
</dbReference>
<dbReference type="PANTHER" id="PTHR43859">
    <property type="entry name" value="ACYL-ACTIVATING ENZYME"/>
    <property type="match status" value="1"/>
</dbReference>
<evidence type="ECO:0000256" key="2">
    <source>
        <dbReference type="ARBA" id="ARBA00022598"/>
    </source>
</evidence>
<evidence type="ECO:0000256" key="3">
    <source>
        <dbReference type="ARBA" id="ARBA00022832"/>
    </source>
</evidence>
<dbReference type="Gene3D" id="3.40.50.12780">
    <property type="entry name" value="N-terminal domain of ligase-like"/>
    <property type="match status" value="1"/>
</dbReference>
<evidence type="ECO:0000259" key="5">
    <source>
        <dbReference type="Pfam" id="PF00501"/>
    </source>
</evidence>
<dbReference type="EMBL" id="JACRDE010000024">
    <property type="protein sequence ID" value="MBI5247991.1"/>
    <property type="molecule type" value="Genomic_DNA"/>
</dbReference>
<feature type="domain" description="AMP-binding enzyme C-terminal" evidence="6">
    <location>
        <begin position="459"/>
        <end position="540"/>
    </location>
</feature>
<evidence type="ECO:0000259" key="6">
    <source>
        <dbReference type="Pfam" id="PF13193"/>
    </source>
</evidence>